<accession>A0A1H7K7E1</accession>
<dbReference type="InterPro" id="IPR002606">
    <property type="entry name" value="Riboflavin_kinase_bac"/>
</dbReference>
<proteinExistence type="inferred from homology"/>
<evidence type="ECO:0000256" key="7">
    <source>
        <dbReference type="ARBA" id="ARBA00022695"/>
    </source>
</evidence>
<keyword evidence="8 15" id="KW-0547">Nucleotide-binding</keyword>
<evidence type="ECO:0000259" key="16">
    <source>
        <dbReference type="SMART" id="SM00904"/>
    </source>
</evidence>
<dbReference type="NCBIfam" id="NF004160">
    <property type="entry name" value="PRK05627.1-3"/>
    <property type="match status" value="1"/>
</dbReference>
<gene>
    <name evidence="17" type="ORF">SAMN05444515_105165</name>
</gene>
<keyword evidence="11 15" id="KW-0067">ATP-binding</keyword>
<evidence type="ECO:0000256" key="15">
    <source>
        <dbReference type="PIRNR" id="PIRNR004491"/>
    </source>
</evidence>
<comment type="catalytic activity">
    <reaction evidence="13 15">
        <text>riboflavin + ATP = FMN + ADP + H(+)</text>
        <dbReference type="Rhea" id="RHEA:14357"/>
        <dbReference type="ChEBI" id="CHEBI:15378"/>
        <dbReference type="ChEBI" id="CHEBI:30616"/>
        <dbReference type="ChEBI" id="CHEBI:57986"/>
        <dbReference type="ChEBI" id="CHEBI:58210"/>
        <dbReference type="ChEBI" id="CHEBI:456216"/>
        <dbReference type="EC" id="2.7.1.26"/>
    </reaction>
</comment>
<keyword evidence="18" id="KW-1185">Reference proteome</keyword>
<dbReference type="EC" id="2.7.1.26" evidence="15"/>
<evidence type="ECO:0000256" key="12">
    <source>
        <dbReference type="ARBA" id="ARBA00023268"/>
    </source>
</evidence>
<comment type="function">
    <text evidence="1">Catalyzes the phosphorylation of riboflavin to FMN followed by the adenylation of FMN to FAD.</text>
</comment>
<dbReference type="InterPro" id="IPR023468">
    <property type="entry name" value="Riboflavin_kinase"/>
</dbReference>
<dbReference type="SUPFAM" id="SSF52374">
    <property type="entry name" value="Nucleotidylyl transferase"/>
    <property type="match status" value="1"/>
</dbReference>
<dbReference type="GO" id="GO:0003919">
    <property type="term" value="F:FMN adenylyltransferase activity"/>
    <property type="evidence" value="ECO:0007669"/>
    <property type="project" value="UniProtKB-UniRule"/>
</dbReference>
<dbReference type="SUPFAM" id="SSF82114">
    <property type="entry name" value="Riboflavin kinase-like"/>
    <property type="match status" value="1"/>
</dbReference>
<dbReference type="AlphaFoldDB" id="A0A1H7K7E1"/>
<dbReference type="CDD" id="cd02064">
    <property type="entry name" value="FAD_synthetase_N"/>
    <property type="match status" value="1"/>
</dbReference>
<dbReference type="UniPathway" id="UPA00277">
    <property type="reaction ID" value="UER00407"/>
</dbReference>
<keyword evidence="5 15" id="KW-0288">FMN</keyword>
<dbReference type="InterPro" id="IPR023465">
    <property type="entry name" value="Riboflavin_kinase_dom_sf"/>
</dbReference>
<dbReference type="Pfam" id="PF06574">
    <property type="entry name" value="FAD_syn"/>
    <property type="match status" value="1"/>
</dbReference>
<dbReference type="STRING" id="1396821.SAMN05444515_105165"/>
<dbReference type="Gene3D" id="3.40.50.620">
    <property type="entry name" value="HUPs"/>
    <property type="match status" value="1"/>
</dbReference>
<dbReference type="EMBL" id="FOAA01000005">
    <property type="protein sequence ID" value="SEK82801.1"/>
    <property type="molecule type" value="Genomic_DNA"/>
</dbReference>
<dbReference type="Proteomes" id="UP000199256">
    <property type="component" value="Unassembled WGS sequence"/>
</dbReference>
<protein>
    <recommendedName>
        <fullName evidence="15">Riboflavin biosynthesis protein</fullName>
    </recommendedName>
    <domain>
        <recommendedName>
            <fullName evidence="15">Riboflavin kinase</fullName>
            <ecNumber evidence="15">2.7.1.26</ecNumber>
        </recommendedName>
        <alternativeName>
            <fullName evidence="15">Flavokinase</fullName>
        </alternativeName>
    </domain>
    <domain>
        <recommendedName>
            <fullName evidence="15">FMN adenylyltransferase</fullName>
            <ecNumber evidence="15">2.7.7.2</ecNumber>
        </recommendedName>
        <alternativeName>
            <fullName evidence="15">FAD pyrophosphorylase</fullName>
        </alternativeName>
        <alternativeName>
            <fullName evidence="15">FAD synthase</fullName>
        </alternativeName>
    </domain>
</protein>
<dbReference type="InterPro" id="IPR015865">
    <property type="entry name" value="Riboflavin_kinase_bac/euk"/>
</dbReference>
<dbReference type="GO" id="GO:0008531">
    <property type="term" value="F:riboflavin kinase activity"/>
    <property type="evidence" value="ECO:0007669"/>
    <property type="project" value="UniProtKB-UniRule"/>
</dbReference>
<dbReference type="GO" id="GO:0009398">
    <property type="term" value="P:FMN biosynthetic process"/>
    <property type="evidence" value="ECO:0007669"/>
    <property type="project" value="UniProtKB-UniRule"/>
</dbReference>
<keyword evidence="7 15" id="KW-0548">Nucleotidyltransferase</keyword>
<dbReference type="PANTHER" id="PTHR22749:SF6">
    <property type="entry name" value="RIBOFLAVIN KINASE"/>
    <property type="match status" value="1"/>
</dbReference>
<dbReference type="NCBIfam" id="TIGR00083">
    <property type="entry name" value="ribF"/>
    <property type="match status" value="1"/>
</dbReference>
<keyword evidence="4 15" id="KW-0285">Flavoprotein</keyword>
<dbReference type="Pfam" id="PF01687">
    <property type="entry name" value="Flavokinase"/>
    <property type="match status" value="1"/>
</dbReference>
<name>A0A1H7K7E1_9GAMM</name>
<dbReference type="SMART" id="SM00904">
    <property type="entry name" value="Flavokinase"/>
    <property type="match status" value="1"/>
</dbReference>
<dbReference type="InterPro" id="IPR015864">
    <property type="entry name" value="FAD_synthase"/>
</dbReference>
<dbReference type="Gene3D" id="2.40.30.30">
    <property type="entry name" value="Riboflavin kinase-like"/>
    <property type="match status" value="1"/>
</dbReference>
<sequence length="317" mass="35274">MELIRGAHNLRPRHRGSVATIGNFDGVHLGHQAVLGQLAEKGAERGLPTVAVTFEPLPREYFLGERSPARLQRFRDKLLAMRRFSVDRLLCLNFNPALAGMSAQDFIRELLVERLGVRHLVVGDDFRFGKDRAGTFETLREAGRVHGFDVAHMHTFHIDGARVSSTRIRGALAQGCMDEAEKLLGRPYRINGRVAHGDKKGHQLGFPTANLRLGPCPMAIRGVFAVEAFGLPGEPVQGVANAGTRPTVGGVQNRLEVHLFDTDANLYGKHLHVDLLHRLRDEQRFTSLDELRAQIARDVDHARAFFQGRPSDERSPD</sequence>
<dbReference type="PIRSF" id="PIRSF004491">
    <property type="entry name" value="FAD_Synth"/>
    <property type="match status" value="1"/>
</dbReference>
<dbReference type="RefSeq" id="WP_090252452.1">
    <property type="nucleotide sequence ID" value="NZ_FOAA01000005.1"/>
</dbReference>
<evidence type="ECO:0000313" key="17">
    <source>
        <dbReference type="EMBL" id="SEK82801.1"/>
    </source>
</evidence>
<evidence type="ECO:0000256" key="1">
    <source>
        <dbReference type="ARBA" id="ARBA00002121"/>
    </source>
</evidence>
<organism evidence="17 18">
    <name type="scientific">Ectothiorhodospira marina</name>
    <dbReference type="NCBI Taxonomy" id="1396821"/>
    <lineage>
        <taxon>Bacteria</taxon>
        <taxon>Pseudomonadati</taxon>
        <taxon>Pseudomonadota</taxon>
        <taxon>Gammaproteobacteria</taxon>
        <taxon>Chromatiales</taxon>
        <taxon>Ectothiorhodospiraceae</taxon>
        <taxon>Ectothiorhodospira</taxon>
    </lineage>
</organism>
<keyword evidence="6 15" id="KW-0808">Transferase</keyword>
<keyword evidence="10 15" id="KW-0274">FAD</keyword>
<dbReference type="GO" id="GO:0009231">
    <property type="term" value="P:riboflavin biosynthetic process"/>
    <property type="evidence" value="ECO:0007669"/>
    <property type="project" value="InterPro"/>
</dbReference>
<dbReference type="GO" id="GO:0005524">
    <property type="term" value="F:ATP binding"/>
    <property type="evidence" value="ECO:0007669"/>
    <property type="project" value="UniProtKB-UniRule"/>
</dbReference>
<evidence type="ECO:0000256" key="2">
    <source>
        <dbReference type="ARBA" id="ARBA00004726"/>
    </source>
</evidence>
<dbReference type="PANTHER" id="PTHR22749">
    <property type="entry name" value="RIBOFLAVIN KINASE/FMN ADENYLYLTRANSFERASE"/>
    <property type="match status" value="1"/>
</dbReference>
<dbReference type="OrthoDB" id="9803667at2"/>
<evidence type="ECO:0000256" key="3">
    <source>
        <dbReference type="ARBA" id="ARBA00005201"/>
    </source>
</evidence>
<evidence type="ECO:0000256" key="9">
    <source>
        <dbReference type="ARBA" id="ARBA00022777"/>
    </source>
</evidence>
<evidence type="ECO:0000256" key="5">
    <source>
        <dbReference type="ARBA" id="ARBA00022643"/>
    </source>
</evidence>
<dbReference type="FunFam" id="3.40.50.620:FF:000021">
    <property type="entry name" value="Riboflavin biosynthesis protein"/>
    <property type="match status" value="1"/>
</dbReference>
<dbReference type="NCBIfam" id="NF004159">
    <property type="entry name" value="PRK05627.1-2"/>
    <property type="match status" value="1"/>
</dbReference>
<evidence type="ECO:0000256" key="11">
    <source>
        <dbReference type="ARBA" id="ARBA00022840"/>
    </source>
</evidence>
<comment type="catalytic activity">
    <reaction evidence="14 15">
        <text>FMN + ATP + H(+) = FAD + diphosphate</text>
        <dbReference type="Rhea" id="RHEA:17237"/>
        <dbReference type="ChEBI" id="CHEBI:15378"/>
        <dbReference type="ChEBI" id="CHEBI:30616"/>
        <dbReference type="ChEBI" id="CHEBI:33019"/>
        <dbReference type="ChEBI" id="CHEBI:57692"/>
        <dbReference type="ChEBI" id="CHEBI:58210"/>
        <dbReference type="EC" id="2.7.7.2"/>
    </reaction>
</comment>
<feature type="domain" description="Riboflavin kinase" evidence="16">
    <location>
        <begin position="183"/>
        <end position="307"/>
    </location>
</feature>
<evidence type="ECO:0000256" key="13">
    <source>
        <dbReference type="ARBA" id="ARBA00047880"/>
    </source>
</evidence>
<dbReference type="InterPro" id="IPR014729">
    <property type="entry name" value="Rossmann-like_a/b/a_fold"/>
</dbReference>
<dbReference type="GO" id="GO:0006747">
    <property type="term" value="P:FAD biosynthetic process"/>
    <property type="evidence" value="ECO:0007669"/>
    <property type="project" value="UniProtKB-UniRule"/>
</dbReference>
<evidence type="ECO:0000256" key="10">
    <source>
        <dbReference type="ARBA" id="ARBA00022827"/>
    </source>
</evidence>
<evidence type="ECO:0000256" key="6">
    <source>
        <dbReference type="ARBA" id="ARBA00022679"/>
    </source>
</evidence>
<keyword evidence="12" id="KW-0511">Multifunctional enzyme</keyword>
<reference evidence="18" key="1">
    <citation type="submission" date="2016-10" db="EMBL/GenBank/DDBJ databases">
        <authorList>
            <person name="Varghese N."/>
            <person name="Submissions S."/>
        </authorList>
    </citation>
    <scope>NUCLEOTIDE SEQUENCE [LARGE SCALE GENOMIC DNA]</scope>
    <source>
        <strain evidence="18">DSM 241</strain>
    </source>
</reference>
<evidence type="ECO:0000256" key="4">
    <source>
        <dbReference type="ARBA" id="ARBA00022630"/>
    </source>
</evidence>
<comment type="pathway">
    <text evidence="3 15">Cofactor biosynthesis; FMN biosynthesis; FMN from riboflavin (ATP route): step 1/1.</text>
</comment>
<comment type="pathway">
    <text evidence="2 15">Cofactor biosynthesis; FAD biosynthesis; FAD from FMN: step 1/1.</text>
</comment>
<comment type="similarity">
    <text evidence="15">Belongs to the ribF family.</text>
</comment>
<dbReference type="UniPathway" id="UPA00276">
    <property type="reaction ID" value="UER00406"/>
</dbReference>
<evidence type="ECO:0000313" key="18">
    <source>
        <dbReference type="Proteomes" id="UP000199256"/>
    </source>
</evidence>
<evidence type="ECO:0000256" key="8">
    <source>
        <dbReference type="ARBA" id="ARBA00022741"/>
    </source>
</evidence>
<keyword evidence="9 15" id="KW-0418">Kinase</keyword>
<evidence type="ECO:0000256" key="14">
    <source>
        <dbReference type="ARBA" id="ARBA00049494"/>
    </source>
</evidence>
<dbReference type="EC" id="2.7.7.2" evidence="15"/>
<dbReference type="NCBIfam" id="NF004163">
    <property type="entry name" value="PRK05627.1-6"/>
    <property type="match status" value="1"/>
</dbReference>